<evidence type="ECO:0000313" key="4">
    <source>
        <dbReference type="Proteomes" id="UP000594263"/>
    </source>
</evidence>
<evidence type="ECO:0000256" key="1">
    <source>
        <dbReference type="SAM" id="SignalP"/>
    </source>
</evidence>
<dbReference type="InterPro" id="IPR056948">
    <property type="entry name" value="PNGaseA_N"/>
</dbReference>
<dbReference type="Proteomes" id="UP000594263">
    <property type="component" value="Unplaced"/>
</dbReference>
<protein>
    <recommendedName>
        <fullName evidence="2">Peptide N-acetyl-beta-D-glucosaminyl asparaginase amidase A N-terminal domain-containing protein</fullName>
    </recommendedName>
</protein>
<dbReference type="PANTHER" id="PTHR31104">
    <property type="entry name" value="PEPTIDE-N4-(N-ACETYL-BETA-GLUCOSAMINYL)ASPARAGINE AMIDASE A PROTEIN"/>
    <property type="match status" value="1"/>
</dbReference>
<sequence>MRLTFFFVFLLFISSSTLATASPPPSPDRYLSSLLRRPPRQHQQQDYIELSHPLPTDRLVPSCSHLLLNHSFAYTYGQPPTSVPYAPPSTCPPPWTYVVLDLRVAVRGDQYDRIAGLWLGGVELLRTSTAEPTEDGVYWRVRKDVTKYASLLARSDLDFSVMLENLVNADFEQETKFENSIKFQNNGNDKKVKQSVTSKTEIKITNVVGEVVGQASLKRKYPLKVITSTRDMGNGTYHLFTNVDHSLKERFSSGNISSSLTNSQASDGWMLVHDHNVLSGEAKTDQSYVYIDNYSCYTRNVAAVNGQLTRDNTSFICPNYW</sequence>
<dbReference type="Gramene" id="Kaladp0064s0165.1.v1.1">
    <property type="protein sequence ID" value="Kaladp0064s0165.1.v1.1"/>
    <property type="gene ID" value="Kaladp0064s0165.v1.1"/>
</dbReference>
<proteinExistence type="predicted"/>
<evidence type="ECO:0000259" key="2">
    <source>
        <dbReference type="Pfam" id="PF12222"/>
    </source>
</evidence>
<dbReference type="AlphaFoldDB" id="A0A7N0UHF9"/>
<dbReference type="InterPro" id="IPR021102">
    <property type="entry name" value="PNGase_A"/>
</dbReference>
<reference evidence="3" key="1">
    <citation type="submission" date="2021-01" db="UniProtKB">
        <authorList>
            <consortium name="EnsemblPlants"/>
        </authorList>
    </citation>
    <scope>IDENTIFICATION</scope>
</reference>
<keyword evidence="1" id="KW-0732">Signal</keyword>
<feature type="signal peptide" evidence="1">
    <location>
        <begin position="1"/>
        <end position="21"/>
    </location>
</feature>
<feature type="domain" description="Peptide N-acetyl-beta-D-glucosaminyl asparaginase amidase A N-terminal" evidence="2">
    <location>
        <begin position="61"/>
        <end position="243"/>
    </location>
</feature>
<dbReference type="EnsemblPlants" id="Kaladp0064s0165.1.v1.1">
    <property type="protein sequence ID" value="Kaladp0064s0165.1.v1.1"/>
    <property type="gene ID" value="Kaladp0064s0165.v1.1"/>
</dbReference>
<keyword evidence="4" id="KW-1185">Reference proteome</keyword>
<organism evidence="3 4">
    <name type="scientific">Kalanchoe fedtschenkoi</name>
    <name type="common">Lavender scallops</name>
    <name type="synonym">South American air plant</name>
    <dbReference type="NCBI Taxonomy" id="63787"/>
    <lineage>
        <taxon>Eukaryota</taxon>
        <taxon>Viridiplantae</taxon>
        <taxon>Streptophyta</taxon>
        <taxon>Embryophyta</taxon>
        <taxon>Tracheophyta</taxon>
        <taxon>Spermatophyta</taxon>
        <taxon>Magnoliopsida</taxon>
        <taxon>eudicotyledons</taxon>
        <taxon>Gunneridae</taxon>
        <taxon>Pentapetalae</taxon>
        <taxon>Saxifragales</taxon>
        <taxon>Crassulaceae</taxon>
        <taxon>Kalanchoe</taxon>
    </lineage>
</organism>
<name>A0A7N0UHF9_KALFE</name>
<dbReference type="Pfam" id="PF12222">
    <property type="entry name" value="PNGaseA"/>
    <property type="match status" value="1"/>
</dbReference>
<evidence type="ECO:0000313" key="3">
    <source>
        <dbReference type="EnsemblPlants" id="Kaladp0064s0165.1.v1.1"/>
    </source>
</evidence>
<accession>A0A7N0UHF9</accession>
<feature type="chain" id="PRO_5029670820" description="Peptide N-acetyl-beta-D-glucosaminyl asparaginase amidase A N-terminal domain-containing protein" evidence="1">
    <location>
        <begin position="22"/>
        <end position="321"/>
    </location>
</feature>